<keyword evidence="2 8" id="KW-0378">Hydrolase</keyword>
<dbReference type="Pfam" id="PF00703">
    <property type="entry name" value="Glyco_hydro_2"/>
    <property type="match status" value="1"/>
</dbReference>
<dbReference type="PRINTS" id="PR00132">
    <property type="entry name" value="GLHYDRLASE2"/>
</dbReference>
<dbReference type="SUPFAM" id="SSF51445">
    <property type="entry name" value="(Trans)glycosidases"/>
    <property type="match status" value="1"/>
</dbReference>
<dbReference type="PANTHER" id="PTHR42732:SF1">
    <property type="entry name" value="BETA-MANNOSIDASE"/>
    <property type="match status" value="1"/>
</dbReference>
<protein>
    <submittedName>
        <fullName evidence="8">Glycoside hydrolase family 2 TIM barrel-domain containing protein</fullName>
    </submittedName>
</protein>
<keyword evidence="3" id="KW-0326">Glycosidase</keyword>
<dbReference type="InterPro" id="IPR032311">
    <property type="entry name" value="DUF4982"/>
</dbReference>
<dbReference type="InterPro" id="IPR008979">
    <property type="entry name" value="Galactose-bd-like_sf"/>
</dbReference>
<evidence type="ECO:0000259" key="7">
    <source>
        <dbReference type="Pfam" id="PF16355"/>
    </source>
</evidence>
<dbReference type="EMBL" id="JBHTMY010000002">
    <property type="protein sequence ID" value="MFD1315080.1"/>
    <property type="molecule type" value="Genomic_DNA"/>
</dbReference>
<organism evidence="8 9">
    <name type="scientific">Namhaeicola litoreus</name>
    <dbReference type="NCBI Taxonomy" id="1052145"/>
    <lineage>
        <taxon>Bacteria</taxon>
        <taxon>Pseudomonadati</taxon>
        <taxon>Bacteroidota</taxon>
        <taxon>Flavobacteriia</taxon>
        <taxon>Flavobacteriales</taxon>
        <taxon>Flavobacteriaceae</taxon>
        <taxon>Namhaeicola</taxon>
    </lineage>
</organism>
<reference evidence="9" key="1">
    <citation type="journal article" date="2019" name="Int. J. Syst. Evol. Microbiol.">
        <title>The Global Catalogue of Microorganisms (GCM) 10K type strain sequencing project: providing services to taxonomists for standard genome sequencing and annotation.</title>
        <authorList>
            <consortium name="The Broad Institute Genomics Platform"/>
            <consortium name="The Broad Institute Genome Sequencing Center for Infectious Disease"/>
            <person name="Wu L."/>
            <person name="Ma J."/>
        </authorList>
    </citation>
    <scope>NUCLEOTIDE SEQUENCE [LARGE SCALE GENOMIC DNA]</scope>
    <source>
        <strain evidence="9">CCUG 61485</strain>
    </source>
</reference>
<dbReference type="Pfam" id="PF02836">
    <property type="entry name" value="Glyco_hydro_2_C"/>
    <property type="match status" value="1"/>
</dbReference>
<evidence type="ECO:0000259" key="5">
    <source>
        <dbReference type="Pfam" id="PF02836"/>
    </source>
</evidence>
<dbReference type="Gene3D" id="3.20.20.80">
    <property type="entry name" value="Glycosidases"/>
    <property type="match status" value="1"/>
</dbReference>
<dbReference type="SUPFAM" id="SSF49303">
    <property type="entry name" value="beta-Galactosidase/glucuronidase domain"/>
    <property type="match status" value="1"/>
</dbReference>
<evidence type="ECO:0000259" key="6">
    <source>
        <dbReference type="Pfam" id="PF02837"/>
    </source>
</evidence>
<dbReference type="Proteomes" id="UP001597201">
    <property type="component" value="Unassembled WGS sequence"/>
</dbReference>
<comment type="similarity">
    <text evidence="1">Belongs to the glycosyl hydrolase 2 family.</text>
</comment>
<dbReference type="RefSeq" id="WP_377177003.1">
    <property type="nucleotide sequence ID" value="NZ_JBHTMY010000002.1"/>
</dbReference>
<evidence type="ECO:0000313" key="9">
    <source>
        <dbReference type="Proteomes" id="UP001597201"/>
    </source>
</evidence>
<accession>A0ABW3Y0V2</accession>
<name>A0ABW3Y0V2_9FLAO</name>
<gene>
    <name evidence="8" type="ORF">ACFQ39_05585</name>
</gene>
<evidence type="ECO:0000256" key="3">
    <source>
        <dbReference type="ARBA" id="ARBA00023295"/>
    </source>
</evidence>
<feature type="domain" description="Glycoside hydrolase family 2 immunoglobulin-like beta-sandwich" evidence="4">
    <location>
        <begin position="194"/>
        <end position="292"/>
    </location>
</feature>
<keyword evidence="9" id="KW-1185">Reference proteome</keyword>
<dbReference type="InterPro" id="IPR006103">
    <property type="entry name" value="Glyco_hydro_2_cat"/>
</dbReference>
<evidence type="ECO:0000313" key="8">
    <source>
        <dbReference type="EMBL" id="MFD1315080.1"/>
    </source>
</evidence>
<sequence length="814" mass="93452">MNSLYNHFHPHNCKGLLSLLLIFTLAIHGQKKEDIRTVVNMNEGWAYLENGVKELSSSENYIWESVNLPHTWNAEDVVDAEPGYRRDAGWYRKTIYMDAVLTEKLYQLYFEGANIVSEVYINNQFAGKHIGGYVGFTIDITKFLIKGENTILVRVDNGYNPEIIPSQQSDFFIYGGITRDVYFITQPVEHLGKIQITTPSVSKSKGTLTIKAQVENLSSKDLKLESIIIDPTGKQVAKKTVSISSETTEIHFKPISSPMLWDTETPQLYTVSFLLTEKGKVVDRKEEKFGFRWFEFKDHGPFYLNGKRLIIRGTHRHEEHAGTGAAMSNAQHYADLKLIKSMGANFVRLAHYPQDPEVYKACDELGLLVWDELPWCRGGVGNEPWKENTKRLLKEMIEQNYNHPSIIIWSLGNEMYWLPEFENGDNPDLINPFLEQLNQIAHELDPYRKTAIRKYYEGADIVDVFSPSIWSGWYSGSYKSYQKAIDTYKKEYKHFIHAEYGGSSHMGRHSENPITGEGVIQSEGWEEEIVQTQVDNIAKIGDWSENYIVDLFDWHLRISESDPDFAGNIQWAFKDFGTPLRPENDIPYMNQKGLVDRNGNPKDAFFVFKSYWSKEPFVYIESHTWTERQGPENLERNISVYSNCKEVELFLNEKSLGTKEKNIQNFPASGLNWDLLFQEGKNTLIAIGKDQTGKEFRDEMEVQYRFQKNESPKALALHYSRLSNGNILVTAEAIDKNGFRCLDYEKRVYFQCLSGGETIKNQGTPTGSEIISMSNGKASIEVQPHKESDKIVMSVLNQDFKGTYLEIDSSIIQK</sequence>
<evidence type="ECO:0000256" key="2">
    <source>
        <dbReference type="ARBA" id="ARBA00022801"/>
    </source>
</evidence>
<dbReference type="InterPro" id="IPR036156">
    <property type="entry name" value="Beta-gal/glucu_dom_sf"/>
</dbReference>
<feature type="domain" description="DUF4982" evidence="7">
    <location>
        <begin position="637"/>
        <end position="695"/>
    </location>
</feature>
<dbReference type="PANTHER" id="PTHR42732">
    <property type="entry name" value="BETA-GALACTOSIDASE"/>
    <property type="match status" value="1"/>
</dbReference>
<dbReference type="InterPro" id="IPR006102">
    <property type="entry name" value="Ig-like_GH2"/>
</dbReference>
<dbReference type="GO" id="GO:0016787">
    <property type="term" value="F:hydrolase activity"/>
    <property type="evidence" value="ECO:0007669"/>
    <property type="project" value="UniProtKB-KW"/>
</dbReference>
<feature type="domain" description="Glycoside hydrolase family 2 catalytic" evidence="5">
    <location>
        <begin position="298"/>
        <end position="613"/>
    </location>
</feature>
<dbReference type="SUPFAM" id="SSF49785">
    <property type="entry name" value="Galactose-binding domain-like"/>
    <property type="match status" value="1"/>
</dbReference>
<evidence type="ECO:0000256" key="1">
    <source>
        <dbReference type="ARBA" id="ARBA00007401"/>
    </source>
</evidence>
<dbReference type="InterPro" id="IPR006101">
    <property type="entry name" value="Glyco_hydro_2"/>
</dbReference>
<dbReference type="InterPro" id="IPR051913">
    <property type="entry name" value="GH2_Domain-Containing"/>
</dbReference>
<evidence type="ECO:0000259" key="4">
    <source>
        <dbReference type="Pfam" id="PF00703"/>
    </source>
</evidence>
<dbReference type="Pfam" id="PF16355">
    <property type="entry name" value="DUF4982"/>
    <property type="match status" value="1"/>
</dbReference>
<dbReference type="Gene3D" id="2.60.120.260">
    <property type="entry name" value="Galactose-binding domain-like"/>
    <property type="match status" value="1"/>
</dbReference>
<dbReference type="InterPro" id="IPR013783">
    <property type="entry name" value="Ig-like_fold"/>
</dbReference>
<proteinExistence type="inferred from homology"/>
<dbReference type="Gene3D" id="2.60.40.10">
    <property type="entry name" value="Immunoglobulins"/>
    <property type="match status" value="2"/>
</dbReference>
<comment type="caution">
    <text evidence="8">The sequence shown here is derived from an EMBL/GenBank/DDBJ whole genome shotgun (WGS) entry which is preliminary data.</text>
</comment>
<feature type="domain" description="Glycosyl hydrolases family 2 sugar binding" evidence="6">
    <location>
        <begin position="62"/>
        <end position="187"/>
    </location>
</feature>
<dbReference type="InterPro" id="IPR017853">
    <property type="entry name" value="GH"/>
</dbReference>
<dbReference type="Pfam" id="PF02837">
    <property type="entry name" value="Glyco_hydro_2_N"/>
    <property type="match status" value="1"/>
</dbReference>
<dbReference type="InterPro" id="IPR006104">
    <property type="entry name" value="Glyco_hydro_2_N"/>
</dbReference>